<dbReference type="SMART" id="SM00091">
    <property type="entry name" value="PAS"/>
    <property type="match status" value="3"/>
</dbReference>
<dbReference type="GO" id="GO:0046983">
    <property type="term" value="F:protein dimerization activity"/>
    <property type="evidence" value="ECO:0007669"/>
    <property type="project" value="InterPro"/>
</dbReference>
<organism evidence="12">
    <name type="scientific">mine drainage metagenome</name>
    <dbReference type="NCBI Taxonomy" id="410659"/>
    <lineage>
        <taxon>unclassified sequences</taxon>
        <taxon>metagenomes</taxon>
        <taxon>ecological metagenomes</taxon>
    </lineage>
</organism>
<dbReference type="CDD" id="cd16917">
    <property type="entry name" value="HATPase_UhpB-NarQ-NarX-like"/>
    <property type="match status" value="1"/>
</dbReference>
<keyword evidence="8" id="KW-0472">Membrane</keyword>
<keyword evidence="7" id="KW-0067">ATP-binding</keyword>
<dbReference type="EMBL" id="MLJW01000018">
    <property type="protein sequence ID" value="OIR12008.1"/>
    <property type="molecule type" value="Genomic_DNA"/>
</dbReference>
<dbReference type="InterPro" id="IPR036890">
    <property type="entry name" value="HATPase_C_sf"/>
</dbReference>
<dbReference type="InterPro" id="IPR005467">
    <property type="entry name" value="His_kinase_dom"/>
</dbReference>
<feature type="transmembrane region" description="Helical" evidence="8">
    <location>
        <begin position="180"/>
        <end position="200"/>
    </location>
</feature>
<evidence type="ECO:0000256" key="7">
    <source>
        <dbReference type="ARBA" id="ARBA00022840"/>
    </source>
</evidence>
<dbReference type="PANTHER" id="PTHR24421:SF10">
    <property type="entry name" value="NITRATE_NITRITE SENSOR PROTEIN NARQ"/>
    <property type="match status" value="1"/>
</dbReference>
<feature type="domain" description="PAC" evidence="11">
    <location>
        <begin position="647"/>
        <end position="699"/>
    </location>
</feature>
<keyword evidence="8" id="KW-0812">Transmembrane</keyword>
<dbReference type="PROSITE" id="PS50112">
    <property type="entry name" value="PAS"/>
    <property type="match status" value="2"/>
</dbReference>
<evidence type="ECO:0000313" key="12">
    <source>
        <dbReference type="EMBL" id="OIR12008.1"/>
    </source>
</evidence>
<feature type="domain" description="PAS" evidence="10">
    <location>
        <begin position="208"/>
        <end position="250"/>
    </location>
</feature>
<dbReference type="InterPro" id="IPR001610">
    <property type="entry name" value="PAC"/>
</dbReference>
<dbReference type="SMART" id="SM00086">
    <property type="entry name" value="PAC"/>
    <property type="match status" value="3"/>
</dbReference>
<evidence type="ECO:0000256" key="4">
    <source>
        <dbReference type="ARBA" id="ARBA00022679"/>
    </source>
</evidence>
<dbReference type="GO" id="GO:0005524">
    <property type="term" value="F:ATP binding"/>
    <property type="evidence" value="ECO:0007669"/>
    <property type="project" value="UniProtKB-KW"/>
</dbReference>
<dbReference type="GO" id="GO:0016020">
    <property type="term" value="C:membrane"/>
    <property type="evidence" value="ECO:0007669"/>
    <property type="project" value="InterPro"/>
</dbReference>
<dbReference type="NCBIfam" id="TIGR00229">
    <property type="entry name" value="sensory_box"/>
    <property type="match status" value="2"/>
</dbReference>
<dbReference type="CDD" id="cd00130">
    <property type="entry name" value="PAS"/>
    <property type="match status" value="3"/>
</dbReference>
<evidence type="ECO:0000256" key="1">
    <source>
        <dbReference type="ARBA" id="ARBA00000085"/>
    </source>
</evidence>
<accession>A0A1J5T6Z0</accession>
<evidence type="ECO:0000256" key="5">
    <source>
        <dbReference type="ARBA" id="ARBA00022741"/>
    </source>
</evidence>
<dbReference type="SUPFAM" id="SSF55874">
    <property type="entry name" value="ATPase domain of HSP90 chaperone/DNA topoisomerase II/histidine kinase"/>
    <property type="match status" value="1"/>
</dbReference>
<dbReference type="PROSITE" id="PS50113">
    <property type="entry name" value="PAC"/>
    <property type="match status" value="1"/>
</dbReference>
<name>A0A1J5T6Z0_9ZZZZ</name>
<dbReference type="SUPFAM" id="SSF55785">
    <property type="entry name" value="PYP-like sensor domain (PAS domain)"/>
    <property type="match status" value="4"/>
</dbReference>
<sequence>MKIFISVAFIFTIAILLTFFLVTYYSLNKTLSQSNDEKEVLKMMLHLDNLQTYSTDIESLERPHQIEKDPQKFFIRFATTEENYKKQLDELYALKDIKGLPDSIFLDLKILSEKRLAFSKQLLLLSAKGDLNTVSELLVKEDQFDTPVKNEIKNISDSGRAILKKFQEEYNSKARETYQLFGLLSVIAFVVISFLFYRIWKNVDIVSEKKFLQNLVEHLPGIFYMYNRNGKFKMWNKNFEKALGYSFEEIKQIHPVDFFETEEGKVFCRKRIEKIFNGENPGRGEVTLFSKQKERIPFMLDGWMFDYNGELNLVGAGLDLREIKRSQEIVYKEKDFLDTLVNNLPGIFVMYTQEGKLLKWNKNCESIFGYTAEEIKQTNVLDLIPEEDVEFIKNRGTQIVNEKKLFTREGDLVTKNKERIPFQLRTWPIDYKGEMVIVSLGFDISETRKKQLLLNKLNDIIAHANTFAAITDIKTRKTIFINNAFRKALEIGDDEGISLHEFHSEDEHQYFKDAIMPQILRHGIWNGEYSFRSRSNKKIIVIAEWILHKDEAGNAKEISVTAIDITELKHSQEESNRFMQISNNSIAFIGISNLNRVVFYLNKSMRHAFAIPDDADLSAYKPSYFYSEKGNKILEQAIKEMWEKEYWAGENEMQTPDGRIIPVMQTLLVIKDYSGKPQYISTTAIDISELKQKQTENIKIGNELRQLSIHLQNVIEEERATMAKEIHDEFGQNLVALSMNAAWLKTNLQNKDKKTEDVLNEQVSISVDAIQKSRLLFNSLRPYMLEEIGVVAAIRWHAQTLLKQSTIKVEIRSNVEDERFPKEISLCLYRIFQESLNNVIHHSKATKVTIDIFKKINQTINMTIEDNGIGFDTTNINIINNHGLLGIRERVYAQQGKYLLNSEIGKGTRIQIEIPLFNYDMDDDF</sequence>
<evidence type="ECO:0000256" key="8">
    <source>
        <dbReference type="SAM" id="Phobius"/>
    </source>
</evidence>
<dbReference type="InterPro" id="IPR000014">
    <property type="entry name" value="PAS"/>
</dbReference>
<evidence type="ECO:0000259" key="11">
    <source>
        <dbReference type="PROSITE" id="PS50113"/>
    </source>
</evidence>
<dbReference type="InterPro" id="IPR003594">
    <property type="entry name" value="HATPase_dom"/>
</dbReference>
<gene>
    <name evidence="12" type="primary">liaS_3</name>
    <name evidence="12" type="ORF">GALL_62590</name>
</gene>
<dbReference type="InterPro" id="IPR011712">
    <property type="entry name" value="Sig_transdc_His_kin_sub3_dim/P"/>
</dbReference>
<keyword evidence="5" id="KW-0547">Nucleotide-binding</keyword>
<dbReference type="Pfam" id="PF07730">
    <property type="entry name" value="HisKA_3"/>
    <property type="match status" value="1"/>
</dbReference>
<dbReference type="InterPro" id="IPR000700">
    <property type="entry name" value="PAS-assoc_C"/>
</dbReference>
<evidence type="ECO:0000259" key="9">
    <source>
        <dbReference type="PROSITE" id="PS50109"/>
    </source>
</evidence>
<dbReference type="AlphaFoldDB" id="A0A1J5T6Z0"/>
<dbReference type="GO" id="GO:0000155">
    <property type="term" value="F:phosphorelay sensor kinase activity"/>
    <property type="evidence" value="ECO:0007669"/>
    <property type="project" value="InterPro"/>
</dbReference>
<evidence type="ECO:0000256" key="3">
    <source>
        <dbReference type="ARBA" id="ARBA00022553"/>
    </source>
</evidence>
<dbReference type="Pfam" id="PF13426">
    <property type="entry name" value="PAS_9"/>
    <property type="match status" value="4"/>
</dbReference>
<feature type="domain" description="Histidine kinase" evidence="9">
    <location>
        <begin position="828"/>
        <end position="918"/>
    </location>
</feature>
<evidence type="ECO:0000256" key="6">
    <source>
        <dbReference type="ARBA" id="ARBA00022777"/>
    </source>
</evidence>
<comment type="catalytic activity">
    <reaction evidence="1">
        <text>ATP + protein L-histidine = ADP + protein N-phospho-L-histidine.</text>
        <dbReference type="EC" id="2.7.13.3"/>
    </reaction>
</comment>
<dbReference type="Pfam" id="PF02518">
    <property type="entry name" value="HATPase_c"/>
    <property type="match status" value="1"/>
</dbReference>
<feature type="domain" description="PAS" evidence="10">
    <location>
        <begin position="333"/>
        <end position="403"/>
    </location>
</feature>
<feature type="transmembrane region" description="Helical" evidence="8">
    <location>
        <begin position="6"/>
        <end position="27"/>
    </location>
</feature>
<protein>
    <recommendedName>
        <fullName evidence="2">histidine kinase</fullName>
        <ecNumber evidence="2">2.7.13.3</ecNumber>
    </recommendedName>
</protein>
<keyword evidence="6 12" id="KW-0418">Kinase</keyword>
<dbReference type="Gene3D" id="1.20.5.1930">
    <property type="match status" value="1"/>
</dbReference>
<dbReference type="Gene3D" id="3.30.450.20">
    <property type="entry name" value="PAS domain"/>
    <property type="match status" value="4"/>
</dbReference>
<dbReference type="Gene3D" id="3.30.565.10">
    <property type="entry name" value="Histidine kinase-like ATPase, C-terminal domain"/>
    <property type="match status" value="1"/>
</dbReference>
<dbReference type="InterPro" id="IPR050482">
    <property type="entry name" value="Sensor_HK_TwoCompSys"/>
</dbReference>
<dbReference type="EC" id="2.7.13.3" evidence="2"/>
<dbReference type="PANTHER" id="PTHR24421">
    <property type="entry name" value="NITRATE/NITRITE SENSOR PROTEIN NARX-RELATED"/>
    <property type="match status" value="1"/>
</dbReference>
<keyword evidence="3" id="KW-0597">Phosphoprotein</keyword>
<comment type="caution">
    <text evidence="12">The sequence shown here is derived from an EMBL/GenBank/DDBJ whole genome shotgun (WGS) entry which is preliminary data.</text>
</comment>
<dbReference type="PROSITE" id="PS50109">
    <property type="entry name" value="HIS_KIN"/>
    <property type="match status" value="1"/>
</dbReference>
<evidence type="ECO:0000259" key="10">
    <source>
        <dbReference type="PROSITE" id="PS50112"/>
    </source>
</evidence>
<keyword evidence="8" id="KW-1133">Transmembrane helix</keyword>
<evidence type="ECO:0000256" key="2">
    <source>
        <dbReference type="ARBA" id="ARBA00012438"/>
    </source>
</evidence>
<keyword evidence="4 12" id="KW-0808">Transferase</keyword>
<dbReference type="InterPro" id="IPR035965">
    <property type="entry name" value="PAS-like_dom_sf"/>
</dbReference>
<proteinExistence type="predicted"/>
<reference evidence="12" key="1">
    <citation type="submission" date="2016-10" db="EMBL/GenBank/DDBJ databases">
        <title>Sequence of Gallionella enrichment culture.</title>
        <authorList>
            <person name="Poehlein A."/>
            <person name="Muehling M."/>
            <person name="Daniel R."/>
        </authorList>
    </citation>
    <scope>NUCLEOTIDE SEQUENCE</scope>
</reference>